<feature type="domain" description="Ints3-like C-terminal" evidence="10">
    <location>
        <begin position="553"/>
        <end position="947"/>
    </location>
</feature>
<evidence type="ECO:0000256" key="4">
    <source>
        <dbReference type="ARBA" id="ARBA00022490"/>
    </source>
</evidence>
<dbReference type="PANTHER" id="PTHR13587">
    <property type="entry name" value="INTEGRATOR COMPLEX SUBUNIT 3"/>
    <property type="match status" value="1"/>
</dbReference>
<comment type="function">
    <text evidence="7">Component of the integrator complex, a multiprotein complex that terminates RNA polymerase II (Pol II) transcription in the promoter-proximal region of genes. The integrator complex provides a quality checkpoint during transcription elongation by driving premature transcription termination of transcripts that are unfavorably configured for transcriptional elongation: the complex terminates transcription by (1) catalyzing dephosphorylation of the C-terminal domain (CTD) of Pol II subunit Polr2A/Rbp1 and Spt5, and (2) degrading the exiting nascent RNA transcript via endonuclease activity. The integrator complex is also involved in the 3'-end processing of the U7 snRNA, and also the spliceosomal snRNAs U1, U2, U4 and U5.</text>
</comment>
<feature type="region of interest" description="Disordered" evidence="8">
    <location>
        <begin position="955"/>
        <end position="1012"/>
    </location>
</feature>
<protein>
    <recommendedName>
        <fullName evidence="6">SOSS complex subunit A homolog</fullName>
    </recommendedName>
</protein>
<evidence type="ECO:0000256" key="8">
    <source>
        <dbReference type="SAM" id="MobiDB-lite"/>
    </source>
</evidence>
<dbReference type="GO" id="GO:0005634">
    <property type="term" value="C:nucleus"/>
    <property type="evidence" value="ECO:0007669"/>
    <property type="project" value="UniProtKB-SubCell"/>
</dbReference>
<organism evidence="11 12">
    <name type="scientific">Caerostris darwini</name>
    <dbReference type="NCBI Taxonomy" id="1538125"/>
    <lineage>
        <taxon>Eukaryota</taxon>
        <taxon>Metazoa</taxon>
        <taxon>Ecdysozoa</taxon>
        <taxon>Arthropoda</taxon>
        <taxon>Chelicerata</taxon>
        <taxon>Arachnida</taxon>
        <taxon>Araneae</taxon>
        <taxon>Araneomorphae</taxon>
        <taxon>Entelegynae</taxon>
        <taxon>Araneoidea</taxon>
        <taxon>Araneidae</taxon>
        <taxon>Caerostris</taxon>
    </lineage>
</organism>
<evidence type="ECO:0000313" key="12">
    <source>
        <dbReference type="Proteomes" id="UP001054837"/>
    </source>
</evidence>
<keyword evidence="4" id="KW-0963">Cytoplasm</keyword>
<gene>
    <name evidence="11" type="primary">Ints3</name>
    <name evidence="11" type="ORF">CDAR_608792</name>
</gene>
<comment type="subcellular location">
    <subcellularLocation>
        <location evidence="2">Cytoplasm</location>
    </subcellularLocation>
    <subcellularLocation>
        <location evidence="1">Nucleus</location>
    </subcellularLocation>
</comment>
<evidence type="ECO:0000256" key="3">
    <source>
        <dbReference type="ARBA" id="ARBA00006130"/>
    </source>
</evidence>
<evidence type="ECO:0000256" key="2">
    <source>
        <dbReference type="ARBA" id="ARBA00004496"/>
    </source>
</evidence>
<evidence type="ECO:0000313" key="11">
    <source>
        <dbReference type="EMBL" id="GIY82794.1"/>
    </source>
</evidence>
<dbReference type="Pfam" id="PF10189">
    <property type="entry name" value="Ints3_N"/>
    <property type="match status" value="1"/>
</dbReference>
<evidence type="ECO:0000256" key="5">
    <source>
        <dbReference type="ARBA" id="ARBA00023242"/>
    </source>
</evidence>
<name>A0AAV4WKP1_9ARAC</name>
<feature type="domain" description="Integrator complex subunit 3 N-terminal" evidence="9">
    <location>
        <begin position="60"/>
        <end position="462"/>
    </location>
</feature>
<evidence type="ECO:0000256" key="7">
    <source>
        <dbReference type="ARBA" id="ARBA00054331"/>
    </source>
</evidence>
<dbReference type="Proteomes" id="UP001054837">
    <property type="component" value="Unassembled WGS sequence"/>
</dbReference>
<dbReference type="EMBL" id="BPLQ01014740">
    <property type="protein sequence ID" value="GIY82794.1"/>
    <property type="molecule type" value="Genomic_DNA"/>
</dbReference>
<accession>A0AAV4WKP1</accession>
<keyword evidence="12" id="KW-1185">Reference proteome</keyword>
<reference evidence="11 12" key="1">
    <citation type="submission" date="2021-06" db="EMBL/GenBank/DDBJ databases">
        <title>Caerostris darwini draft genome.</title>
        <authorList>
            <person name="Kono N."/>
            <person name="Arakawa K."/>
        </authorList>
    </citation>
    <scope>NUCLEOTIDE SEQUENCE [LARGE SCALE GENOMIC DNA]</scope>
</reference>
<proteinExistence type="inferred from homology"/>
<dbReference type="GO" id="GO:0005737">
    <property type="term" value="C:cytoplasm"/>
    <property type="evidence" value="ECO:0007669"/>
    <property type="project" value="UniProtKB-SubCell"/>
</dbReference>
<dbReference type="InterPro" id="IPR045334">
    <property type="entry name" value="INTS3"/>
</dbReference>
<comment type="similarity">
    <text evidence="3">Belongs to the Integrator subunit 3 family.</text>
</comment>
<evidence type="ECO:0000256" key="6">
    <source>
        <dbReference type="ARBA" id="ARBA00032741"/>
    </source>
</evidence>
<dbReference type="AlphaFoldDB" id="A0AAV4WKP1"/>
<dbReference type="InterPro" id="IPR019333">
    <property type="entry name" value="INTS3_N"/>
</dbReference>
<evidence type="ECO:0000256" key="1">
    <source>
        <dbReference type="ARBA" id="ARBA00004123"/>
    </source>
</evidence>
<dbReference type="InterPro" id="IPR056518">
    <property type="entry name" value="HEAT_Ints3_C"/>
</dbReference>
<feature type="compositionally biased region" description="Acidic residues" evidence="8">
    <location>
        <begin position="983"/>
        <end position="994"/>
    </location>
</feature>
<evidence type="ECO:0000259" key="9">
    <source>
        <dbReference type="Pfam" id="PF10189"/>
    </source>
</evidence>
<evidence type="ECO:0000259" key="10">
    <source>
        <dbReference type="Pfam" id="PF24566"/>
    </source>
</evidence>
<dbReference type="Pfam" id="PF24566">
    <property type="entry name" value="HEAT_Ints3_C"/>
    <property type="match status" value="1"/>
</dbReference>
<keyword evidence="5" id="KW-0539">Nucleus</keyword>
<sequence length="1012" mass="115876">MDSSKSILSRLFHLTPIDFRDESDEKYERCCQLVYNLCNGVSEKEAHDALSGLVCKNSQGHDDVNVGLLIIILIEPATAARFYRDLTYLTRDGLNLVIGHLNSIVTEKFHKLQDHSRSQVIWLIKELIRNTVNNVDNLCFHLLRQIAGGDLSQKNIWLTESLLDIFVENRVWIEKYNVLIATIVYTYLRLIADHLGQKYNVLRQKEVDFCILLLREKFSDCMMIGRDLVRLLLNVARIPEFEALWRDIYNNPSSLSPTFTGVAQLLAQRTSRRFLQCRLTPDMEKKIGFLTSQVKFGHQKRYQEWFQKQYLSTPESQTLRCDLIRFICGVIHPSNELLCSDIIPRWAVIGWLLTTCSSNVAASSAKLSLFFDWLFFDPEKDNIMNIEPAILVIYHSVKSHPIITATLLDFLCRIMPNFSLSLKAQVKQGIYTSLRQILLKRVLPSLSPLFEKLDNELQSLLKETFPEFCTSFGIKIDEPLKDSSDLLVKTNHLSLNNSEHTEHEAQFSEDEDDIPLADKLRNRDVKFRPIRENKVDNFGFAELLNDNIKKHFINLKEEKDCELRCEIIEKLLEAVLQGEFDQDLTSILGAGLAQILSDEFSRKIFPDEVDDESIEDSIGTPLFVMFRNLCQTPDDDPNRQPLLNILAEMSLHQCKLGYLLLYYLKASKAQENRMSTYKDYVHTQGSWAPVTRNMESKDLASSLLNDLKMCQEDDVRMFCYIIPDIYAQFQGIAVGNARLLNLIVSCIDPTQLQDLICLLIQKNIIMFKKESFLSVLNASLEWESFEQFCLWQLIAAQNIPIEYILPMLPKLEFTTHSEALISIALLLKQEKPSADLLKHIMSREVKPNDNFAVTVLTNWAKEHEEVLADLVSSHILKSGSSLKRKRQTNNKALAPTVDQTLAHLDQLRITCKQNAFFNSDSIQSALLQVQSSCSDTQKAKFSDLFALVEELEDMKSSKSGRMGGRGKPSGPKNMKSKPAILDSDTETDSTEDEETIKPKPRKKKRLLGFDSD</sequence>
<comment type="caution">
    <text evidence="11">The sequence shown here is derived from an EMBL/GenBank/DDBJ whole genome shotgun (WGS) entry which is preliminary data.</text>
</comment>
<dbReference type="PANTHER" id="PTHR13587:SF7">
    <property type="entry name" value="INTEGRATOR COMPLEX SUBUNIT 3"/>
    <property type="match status" value="1"/>
</dbReference>